<dbReference type="HOGENOM" id="CLU_079569_2_2_5"/>
<feature type="transmembrane region" description="Helical" evidence="6">
    <location>
        <begin position="41"/>
        <end position="65"/>
    </location>
</feature>
<dbReference type="PANTHER" id="PTHR30086">
    <property type="entry name" value="ARGININE EXPORTER PROTEIN ARGO"/>
    <property type="match status" value="1"/>
</dbReference>
<organism evidence="7 8">
    <name type="scientific">Rhizobium etli bv. mimosae str. IE4771</name>
    <dbReference type="NCBI Taxonomy" id="1432050"/>
    <lineage>
        <taxon>Bacteria</taxon>
        <taxon>Pseudomonadati</taxon>
        <taxon>Pseudomonadota</taxon>
        <taxon>Alphaproteobacteria</taxon>
        <taxon>Hyphomicrobiales</taxon>
        <taxon>Rhizobiaceae</taxon>
        <taxon>Rhizobium/Agrobacterium group</taxon>
        <taxon>Rhizobium</taxon>
    </lineage>
</organism>
<feature type="transmembrane region" description="Helical" evidence="6">
    <location>
        <begin position="148"/>
        <end position="166"/>
    </location>
</feature>
<dbReference type="OrthoDB" id="9804822at2"/>
<name>A0A060I827_RHIET</name>
<dbReference type="Proteomes" id="UP000027180">
    <property type="component" value="Chromosome"/>
</dbReference>
<sequence length="201" mass="21469">MDLQTVLTFSLAFFVFAASPGPDNLTILSKTVSSGPAHGVAYGVGVVCSIFLFVIFAAIGFNAIVQYMNENLRFIQYVGAIYLICTGIMMWRSKPDIKPRVMRGGLIRLFVTGFLLNISNPKMPIFYLALLPGVLGIRPLTVSDTVELLVIIALIEVIVVGGHVFLGQKAKTALADPNKIGILNRGAGALMVGAGVLVASR</sequence>
<feature type="transmembrane region" description="Helical" evidence="6">
    <location>
        <begin position="72"/>
        <end position="89"/>
    </location>
</feature>
<dbReference type="RefSeq" id="WP_038690006.1">
    <property type="nucleotide sequence ID" value="NZ_CP006986.1"/>
</dbReference>
<evidence type="ECO:0000256" key="5">
    <source>
        <dbReference type="ARBA" id="ARBA00023136"/>
    </source>
</evidence>
<protein>
    <submittedName>
        <fullName evidence="7">LysE family amino acid efflux protein</fullName>
    </submittedName>
</protein>
<evidence type="ECO:0000256" key="3">
    <source>
        <dbReference type="ARBA" id="ARBA00022692"/>
    </source>
</evidence>
<keyword evidence="5 6" id="KW-0472">Membrane</keyword>
<keyword evidence="3 6" id="KW-0812">Transmembrane</keyword>
<evidence type="ECO:0000256" key="4">
    <source>
        <dbReference type="ARBA" id="ARBA00022989"/>
    </source>
</evidence>
<feature type="transmembrane region" description="Helical" evidence="6">
    <location>
        <begin position="101"/>
        <end position="118"/>
    </location>
</feature>
<evidence type="ECO:0000256" key="6">
    <source>
        <dbReference type="SAM" id="Phobius"/>
    </source>
</evidence>
<evidence type="ECO:0000313" key="8">
    <source>
        <dbReference type="Proteomes" id="UP000027180"/>
    </source>
</evidence>
<evidence type="ECO:0000256" key="2">
    <source>
        <dbReference type="ARBA" id="ARBA00022475"/>
    </source>
</evidence>
<feature type="transmembrane region" description="Helical" evidence="6">
    <location>
        <begin position="125"/>
        <end position="142"/>
    </location>
</feature>
<comment type="subcellular location">
    <subcellularLocation>
        <location evidence="1">Cell membrane</location>
        <topology evidence="1">Multi-pass membrane protein</topology>
    </subcellularLocation>
</comment>
<evidence type="ECO:0000256" key="1">
    <source>
        <dbReference type="ARBA" id="ARBA00004651"/>
    </source>
</evidence>
<accession>A0A060I827</accession>
<dbReference type="InterPro" id="IPR001123">
    <property type="entry name" value="LeuE-type"/>
</dbReference>
<dbReference type="KEGG" id="rei:IE4771_CH03001"/>
<proteinExistence type="predicted"/>
<reference evidence="7 8" key="1">
    <citation type="submission" date="2013-12" db="EMBL/GenBank/DDBJ databases">
        <title>Complete genome sequence of Rhizobium etli bv. mimosae IE4771.</title>
        <authorList>
            <person name="Bustos P."/>
            <person name="Santamaria R.I."/>
            <person name="Lozano L."/>
            <person name="Ormeno-Orrillo E."/>
            <person name="Rogel M.A."/>
            <person name="Romero D."/>
            <person name="Cevallos M.A."/>
            <person name="Martinez-Romero E."/>
            <person name="Gonzalez V."/>
        </authorList>
    </citation>
    <scope>NUCLEOTIDE SEQUENCE [LARGE SCALE GENOMIC DNA]</scope>
    <source>
        <strain evidence="7 8">IE4771</strain>
    </source>
</reference>
<keyword evidence="2" id="KW-1003">Cell membrane</keyword>
<dbReference type="GO" id="GO:0015171">
    <property type="term" value="F:amino acid transmembrane transporter activity"/>
    <property type="evidence" value="ECO:0007669"/>
    <property type="project" value="TreeGrafter"/>
</dbReference>
<evidence type="ECO:0000313" key="7">
    <source>
        <dbReference type="EMBL" id="AIC28095.1"/>
    </source>
</evidence>
<dbReference type="AlphaFoldDB" id="A0A060I827"/>
<dbReference type="GO" id="GO:0005886">
    <property type="term" value="C:plasma membrane"/>
    <property type="evidence" value="ECO:0007669"/>
    <property type="project" value="UniProtKB-SubCell"/>
</dbReference>
<keyword evidence="4 6" id="KW-1133">Transmembrane helix</keyword>
<dbReference type="Pfam" id="PF01810">
    <property type="entry name" value="LysE"/>
    <property type="match status" value="1"/>
</dbReference>
<dbReference type="PANTHER" id="PTHR30086:SF20">
    <property type="entry name" value="ARGININE EXPORTER PROTEIN ARGO-RELATED"/>
    <property type="match status" value="1"/>
</dbReference>
<gene>
    <name evidence="7" type="ORF">IE4771_CH03001</name>
</gene>
<dbReference type="EMBL" id="CP006986">
    <property type="protein sequence ID" value="AIC28095.1"/>
    <property type="molecule type" value="Genomic_DNA"/>
</dbReference>